<dbReference type="EMBL" id="LLXX01000128">
    <property type="protein sequence ID" value="KRR04247.1"/>
    <property type="molecule type" value="Genomic_DNA"/>
</dbReference>
<gene>
    <name evidence="1" type="ORF">CP49_23795</name>
</gene>
<name>A0A0R3L8K5_9BRAD</name>
<sequence length="106" mass="11910">MRQPDGVLFTNSAMAVDVFTNDVTYLGMNQPNVEQVRLVCDESGRCYRSRGSRRVVIQQGHDDSYNYAPRERYIERRGYYDDQPRSGIGFGAPGVSIGVGVGDGRW</sequence>
<organism evidence="1 2">
    <name type="scientific">Bradyrhizobium valentinum</name>
    <dbReference type="NCBI Taxonomy" id="1518501"/>
    <lineage>
        <taxon>Bacteria</taxon>
        <taxon>Pseudomonadati</taxon>
        <taxon>Pseudomonadota</taxon>
        <taxon>Alphaproteobacteria</taxon>
        <taxon>Hyphomicrobiales</taxon>
        <taxon>Nitrobacteraceae</taxon>
        <taxon>Bradyrhizobium</taxon>
    </lineage>
</organism>
<reference evidence="1 2" key="1">
    <citation type="submission" date="2014-03" db="EMBL/GenBank/DDBJ databases">
        <title>Bradyrhizobium valentinum sp. nov., isolated from effective nodules of Lupinus mariae-josephae, a lupine endemic of basic-lime soils in Eastern Spain.</title>
        <authorList>
            <person name="Duran D."/>
            <person name="Rey L."/>
            <person name="Navarro A."/>
            <person name="Busquets A."/>
            <person name="Imperial J."/>
            <person name="Ruiz-Argueso T."/>
        </authorList>
    </citation>
    <scope>NUCLEOTIDE SEQUENCE [LARGE SCALE GENOMIC DNA]</scope>
    <source>
        <strain evidence="1 2">LmjM3</strain>
    </source>
</reference>
<proteinExistence type="predicted"/>
<comment type="caution">
    <text evidence="1">The sequence shown here is derived from an EMBL/GenBank/DDBJ whole genome shotgun (WGS) entry which is preliminary data.</text>
</comment>
<dbReference type="AlphaFoldDB" id="A0A0R3L8K5"/>
<protein>
    <submittedName>
        <fullName evidence="1">Uncharacterized protein</fullName>
    </submittedName>
</protein>
<keyword evidence="2" id="KW-1185">Reference proteome</keyword>
<dbReference type="Proteomes" id="UP000051913">
    <property type="component" value="Unassembled WGS sequence"/>
</dbReference>
<evidence type="ECO:0000313" key="2">
    <source>
        <dbReference type="Proteomes" id="UP000051913"/>
    </source>
</evidence>
<evidence type="ECO:0000313" key="1">
    <source>
        <dbReference type="EMBL" id="KRR04247.1"/>
    </source>
</evidence>
<accession>A0A0R3L8K5</accession>